<dbReference type="Proteomes" id="UP001497482">
    <property type="component" value="Chromosome 3"/>
</dbReference>
<protein>
    <submittedName>
        <fullName evidence="2">Uncharacterized protein</fullName>
    </submittedName>
</protein>
<keyword evidence="3" id="KW-1185">Reference proteome</keyword>
<gene>
    <name evidence="2" type="ORF">KC01_LOCUS29523</name>
</gene>
<sequence length="144" mass="15899">MKEQRLYAAECLHSLKCALDPPQLPPLSSATPRSKLAHQRLRDSCSHNRERPELLASLRPLKLHCLDTSGGPGSQLKETLVRLLSPFPIFNSLKEAQKRAVSNCDVHQSVTSKVGIDSGEKQNQQISTVYAVTPPKTVPELQLP</sequence>
<name>A0AAV2LMW5_KNICA</name>
<reference evidence="2 3" key="1">
    <citation type="submission" date="2024-04" db="EMBL/GenBank/DDBJ databases">
        <authorList>
            <person name="Waldvogel A.-M."/>
            <person name="Schoenle A."/>
        </authorList>
    </citation>
    <scope>NUCLEOTIDE SEQUENCE [LARGE SCALE GENOMIC DNA]</scope>
</reference>
<evidence type="ECO:0000256" key="1">
    <source>
        <dbReference type="SAM" id="MobiDB-lite"/>
    </source>
</evidence>
<evidence type="ECO:0000313" key="2">
    <source>
        <dbReference type="EMBL" id="CAL1601590.1"/>
    </source>
</evidence>
<feature type="region of interest" description="Disordered" evidence="1">
    <location>
        <begin position="22"/>
        <end position="48"/>
    </location>
</feature>
<dbReference type="AlphaFoldDB" id="A0AAV2LMW5"/>
<organism evidence="2 3">
    <name type="scientific">Knipowitschia caucasica</name>
    <name type="common">Caucasian dwarf goby</name>
    <name type="synonym">Pomatoschistus caucasicus</name>
    <dbReference type="NCBI Taxonomy" id="637954"/>
    <lineage>
        <taxon>Eukaryota</taxon>
        <taxon>Metazoa</taxon>
        <taxon>Chordata</taxon>
        <taxon>Craniata</taxon>
        <taxon>Vertebrata</taxon>
        <taxon>Euteleostomi</taxon>
        <taxon>Actinopterygii</taxon>
        <taxon>Neopterygii</taxon>
        <taxon>Teleostei</taxon>
        <taxon>Neoteleostei</taxon>
        <taxon>Acanthomorphata</taxon>
        <taxon>Gobiaria</taxon>
        <taxon>Gobiiformes</taxon>
        <taxon>Gobioidei</taxon>
        <taxon>Gobiidae</taxon>
        <taxon>Gobiinae</taxon>
        <taxon>Knipowitschia</taxon>
    </lineage>
</organism>
<accession>A0AAV2LMW5</accession>
<evidence type="ECO:0000313" key="3">
    <source>
        <dbReference type="Proteomes" id="UP001497482"/>
    </source>
</evidence>
<proteinExistence type="predicted"/>
<dbReference type="EMBL" id="OZ035825">
    <property type="protein sequence ID" value="CAL1601590.1"/>
    <property type="molecule type" value="Genomic_DNA"/>
</dbReference>